<name>A0ABU3JRG0_9ACTN</name>
<protein>
    <submittedName>
        <fullName evidence="2">Uncharacterized protein</fullName>
    </submittedName>
</protein>
<feature type="compositionally biased region" description="Polar residues" evidence="1">
    <location>
        <begin position="1"/>
        <end position="16"/>
    </location>
</feature>
<reference evidence="2 3" key="1">
    <citation type="submission" date="2023-05" db="EMBL/GenBank/DDBJ databases">
        <title>Streptomyces fuscus sp. nov., a brown-black pigment producing actinomyces isolated from dry sand of Sea duck farm.</title>
        <authorList>
            <person name="Xie J."/>
            <person name="Shen N."/>
        </authorList>
    </citation>
    <scope>NUCLEOTIDE SEQUENCE [LARGE SCALE GENOMIC DNA]</scope>
    <source>
        <strain evidence="2 3">CGMCC 4.1745</strain>
    </source>
</reference>
<evidence type="ECO:0000313" key="3">
    <source>
        <dbReference type="Proteomes" id="UP001249760"/>
    </source>
</evidence>
<feature type="region of interest" description="Disordered" evidence="1">
    <location>
        <begin position="62"/>
        <end position="86"/>
    </location>
</feature>
<evidence type="ECO:0000256" key="1">
    <source>
        <dbReference type="SAM" id="MobiDB-lite"/>
    </source>
</evidence>
<organism evidence="2 3">
    <name type="scientific">Streptomyces lusitanus</name>
    <dbReference type="NCBI Taxonomy" id="68232"/>
    <lineage>
        <taxon>Bacteria</taxon>
        <taxon>Bacillati</taxon>
        <taxon>Actinomycetota</taxon>
        <taxon>Actinomycetes</taxon>
        <taxon>Kitasatosporales</taxon>
        <taxon>Streptomycetaceae</taxon>
        <taxon>Streptomyces</taxon>
    </lineage>
</organism>
<proteinExistence type="predicted"/>
<evidence type="ECO:0000313" key="2">
    <source>
        <dbReference type="EMBL" id="MDT6984523.1"/>
    </source>
</evidence>
<comment type="caution">
    <text evidence="2">The sequence shown here is derived from an EMBL/GenBank/DDBJ whole genome shotgun (WGS) entry which is preliminary data.</text>
</comment>
<dbReference type="Proteomes" id="UP001249760">
    <property type="component" value="Unassembled WGS sequence"/>
</dbReference>
<feature type="region of interest" description="Disordered" evidence="1">
    <location>
        <begin position="1"/>
        <end position="45"/>
    </location>
</feature>
<gene>
    <name evidence="2" type="ORF">QNO04_13745</name>
</gene>
<accession>A0ABU3JRG0</accession>
<keyword evidence="3" id="KW-1185">Reference proteome</keyword>
<sequence length="86" mass="8946">MSEATNEPEFTTQDQHAPTPPSTDDPEVTTLDQHAPAPPSIGEVTTLDQHAPAPLLRSVVTARPVDATSGGAALRERNGHAAAGRN</sequence>
<dbReference type="RefSeq" id="WP_395180770.1">
    <property type="nucleotide sequence ID" value="NZ_JASKMA010000008.1"/>
</dbReference>
<dbReference type="EMBL" id="JASKMA010000008">
    <property type="protein sequence ID" value="MDT6984523.1"/>
    <property type="molecule type" value="Genomic_DNA"/>
</dbReference>